<dbReference type="InterPro" id="IPR029787">
    <property type="entry name" value="Nucleotide_cyclase"/>
</dbReference>
<comment type="caution">
    <text evidence="1">The sequence shown here is derived from an EMBL/GenBank/DDBJ whole genome shotgun (WGS) entry which is preliminary data.</text>
</comment>
<dbReference type="EMBL" id="JBEPME010000001">
    <property type="protein sequence ID" value="MET3655472.1"/>
    <property type="molecule type" value="Genomic_DNA"/>
</dbReference>
<evidence type="ECO:0000313" key="1">
    <source>
        <dbReference type="EMBL" id="MET3655472.1"/>
    </source>
</evidence>
<proteinExistence type="predicted"/>
<gene>
    <name evidence="1" type="ORF">ABIC55_000556</name>
</gene>
<dbReference type="SUPFAM" id="SSF55073">
    <property type="entry name" value="Nucleotide cyclase"/>
    <property type="match status" value="1"/>
</dbReference>
<dbReference type="Proteomes" id="UP001549104">
    <property type="component" value="Unassembled WGS sequence"/>
</dbReference>
<accession>A0ABV2K3R3</accession>
<keyword evidence="2" id="KW-1185">Reference proteome</keyword>
<reference evidence="1 2" key="1">
    <citation type="submission" date="2024-06" db="EMBL/GenBank/DDBJ databases">
        <title>Sorghum-associated microbial communities from plants grown in Nebraska, USA.</title>
        <authorList>
            <person name="Schachtman D."/>
        </authorList>
    </citation>
    <scope>NUCLEOTIDE SEQUENCE [LARGE SCALE GENOMIC DNA]</scope>
    <source>
        <strain evidence="1 2">1288</strain>
    </source>
</reference>
<dbReference type="InterPro" id="IPR043128">
    <property type="entry name" value="Rev_trsase/Diguanyl_cyclase"/>
</dbReference>
<evidence type="ECO:0000313" key="2">
    <source>
        <dbReference type="Proteomes" id="UP001549104"/>
    </source>
</evidence>
<dbReference type="Gene3D" id="3.30.70.270">
    <property type="match status" value="1"/>
</dbReference>
<name>A0ABV2K3R3_SPOPS</name>
<sequence length="60" mass="7055">MQTVLDLFNPLFTLEDYQFHVHASIGISIYPDHSTDSNTLIEYADVDMFESDRVEFIWNI</sequence>
<protein>
    <submittedName>
        <fullName evidence="1">GGDEF domain-containing protein</fullName>
    </submittedName>
</protein>
<organism evidence="1 2">
    <name type="scientific">Sporosarcina psychrophila</name>
    <name type="common">Bacillus psychrophilus</name>
    <dbReference type="NCBI Taxonomy" id="1476"/>
    <lineage>
        <taxon>Bacteria</taxon>
        <taxon>Bacillati</taxon>
        <taxon>Bacillota</taxon>
        <taxon>Bacilli</taxon>
        <taxon>Bacillales</taxon>
        <taxon>Caryophanaceae</taxon>
        <taxon>Sporosarcina</taxon>
    </lineage>
</organism>